<accession>A0A125U555</accession>
<name>A0A125U555_BACC3</name>
<dbReference type="RefSeq" id="WP_000694777.1">
    <property type="nucleotide sequence ID" value="NC_012472.1"/>
</dbReference>
<dbReference type="EMBL" id="CP001407">
    <property type="protein sequence ID" value="ACO31032.1"/>
    <property type="molecule type" value="Genomic_DNA"/>
</dbReference>
<dbReference type="Proteomes" id="UP000002210">
    <property type="component" value="Chromosome"/>
</dbReference>
<proteinExistence type="predicted"/>
<evidence type="ECO:0000313" key="1">
    <source>
        <dbReference type="EMBL" id="ACO31032.1"/>
    </source>
</evidence>
<organism evidence="1 2">
    <name type="scientific">Bacillus cereus (strain 03BB102)</name>
    <dbReference type="NCBI Taxonomy" id="572264"/>
    <lineage>
        <taxon>Bacteria</taxon>
        <taxon>Bacillati</taxon>
        <taxon>Bacillota</taxon>
        <taxon>Bacilli</taxon>
        <taxon>Bacillales</taxon>
        <taxon>Bacillaceae</taxon>
        <taxon>Bacillus</taxon>
        <taxon>Bacillus cereus group</taxon>
    </lineage>
</organism>
<dbReference type="KEGG" id="bcx:BCA_2069"/>
<dbReference type="AlphaFoldDB" id="A0A125U555"/>
<gene>
    <name evidence="1" type="ordered locus">BCA_2069</name>
</gene>
<sequence length="59" mass="7031">MKIKNGRIYLYDSRHYLNLGSYGIEPITRFEYPRETIYVYEYSKATIKLLGEMMEGSLD</sequence>
<dbReference type="PATRIC" id="fig|572264.18.peg.2015"/>
<protein>
    <submittedName>
        <fullName evidence="1">Uncharacterized protein</fullName>
    </submittedName>
</protein>
<reference evidence="1 2" key="1">
    <citation type="submission" date="2009-02" db="EMBL/GenBank/DDBJ databases">
        <title>Genome sequence of Bacillus cereus 03BB102.</title>
        <authorList>
            <person name="Dodson R.J."/>
            <person name="Jackson P."/>
            <person name="Munk A.C."/>
            <person name="Brettin T."/>
            <person name="Bruce D."/>
            <person name="Detter C."/>
            <person name="Tapia R."/>
            <person name="Han C."/>
            <person name="Sutton G."/>
            <person name="Sims D."/>
        </authorList>
    </citation>
    <scope>NUCLEOTIDE SEQUENCE [LARGE SCALE GENOMIC DNA]</scope>
    <source>
        <strain evidence="1 2">03BB102</strain>
    </source>
</reference>
<evidence type="ECO:0000313" key="2">
    <source>
        <dbReference type="Proteomes" id="UP000002210"/>
    </source>
</evidence>